<dbReference type="PROSITE" id="PS50943">
    <property type="entry name" value="HTH_CROC1"/>
    <property type="match status" value="1"/>
</dbReference>
<dbReference type="Gene3D" id="1.10.260.40">
    <property type="entry name" value="lambda repressor-like DNA-binding domains"/>
    <property type="match status" value="1"/>
</dbReference>
<feature type="domain" description="HTH cro/C1-type" evidence="1">
    <location>
        <begin position="26"/>
        <end position="64"/>
    </location>
</feature>
<accession>A0ABW3PP93</accession>
<dbReference type="Proteomes" id="UP001597169">
    <property type="component" value="Unassembled WGS sequence"/>
</dbReference>
<comment type="caution">
    <text evidence="2">The sequence shown here is derived from an EMBL/GenBank/DDBJ whole genome shotgun (WGS) entry which is preliminary data.</text>
</comment>
<dbReference type="InterPro" id="IPR010982">
    <property type="entry name" value="Lambda_DNA-bd_dom_sf"/>
</dbReference>
<dbReference type="InterPro" id="IPR001387">
    <property type="entry name" value="Cro/C1-type_HTH"/>
</dbReference>
<dbReference type="CDD" id="cd00093">
    <property type="entry name" value="HTH_XRE"/>
    <property type="match status" value="1"/>
</dbReference>
<evidence type="ECO:0000259" key="1">
    <source>
        <dbReference type="PROSITE" id="PS50943"/>
    </source>
</evidence>
<protein>
    <submittedName>
        <fullName evidence="2">Helix-turn-helix domain-containing protein</fullName>
    </submittedName>
</protein>
<evidence type="ECO:0000313" key="3">
    <source>
        <dbReference type="Proteomes" id="UP001597169"/>
    </source>
</evidence>
<organism evidence="2 3">
    <name type="scientific">Paenibacillus provencensis</name>
    <dbReference type="NCBI Taxonomy" id="441151"/>
    <lineage>
        <taxon>Bacteria</taxon>
        <taxon>Bacillati</taxon>
        <taxon>Bacillota</taxon>
        <taxon>Bacilli</taxon>
        <taxon>Bacillales</taxon>
        <taxon>Paenibacillaceae</taxon>
        <taxon>Paenibacillus</taxon>
    </lineage>
</organism>
<dbReference type="RefSeq" id="WP_251583930.1">
    <property type="nucleotide sequence ID" value="NZ_JBHTKX010000001.1"/>
</dbReference>
<evidence type="ECO:0000313" key="2">
    <source>
        <dbReference type="EMBL" id="MFD1128043.1"/>
    </source>
</evidence>
<sequence length="163" mass="19028">MKSHIAKTVLEYLVMINEQSYSGIGRELNITPQQFSDWIKKRRPIPKERLQALANYFGVKETVLVDEQYYVNPLSSIAKIELHLLLVDQKVAELEAQGREDEDIEPYLTKKKELEREKKNQIRLNRMAAILEQDDERVGDIVDLIMDELDSGRINELTNKLMK</sequence>
<dbReference type="SUPFAM" id="SSF47413">
    <property type="entry name" value="lambda repressor-like DNA-binding domains"/>
    <property type="match status" value="1"/>
</dbReference>
<keyword evidence="3" id="KW-1185">Reference proteome</keyword>
<proteinExistence type="predicted"/>
<name>A0ABW3PP93_9BACL</name>
<gene>
    <name evidence="2" type="ORF">ACFQ3J_07650</name>
</gene>
<dbReference type="EMBL" id="JBHTKX010000001">
    <property type="protein sequence ID" value="MFD1128043.1"/>
    <property type="molecule type" value="Genomic_DNA"/>
</dbReference>
<reference evidence="3" key="1">
    <citation type="journal article" date="2019" name="Int. J. Syst. Evol. Microbiol.">
        <title>The Global Catalogue of Microorganisms (GCM) 10K type strain sequencing project: providing services to taxonomists for standard genome sequencing and annotation.</title>
        <authorList>
            <consortium name="The Broad Institute Genomics Platform"/>
            <consortium name="The Broad Institute Genome Sequencing Center for Infectious Disease"/>
            <person name="Wu L."/>
            <person name="Ma J."/>
        </authorList>
    </citation>
    <scope>NUCLEOTIDE SEQUENCE [LARGE SCALE GENOMIC DNA]</scope>
    <source>
        <strain evidence="3">CCUG 53519</strain>
    </source>
</reference>